<organism evidence="1 2">
    <name type="scientific">Echinicola soli</name>
    <dbReference type="NCBI Taxonomy" id="2591634"/>
    <lineage>
        <taxon>Bacteria</taxon>
        <taxon>Pseudomonadati</taxon>
        <taxon>Bacteroidota</taxon>
        <taxon>Cytophagia</taxon>
        <taxon>Cytophagales</taxon>
        <taxon>Cyclobacteriaceae</taxon>
        <taxon>Echinicola</taxon>
    </lineage>
</organism>
<dbReference type="AlphaFoldDB" id="A0A514CEY0"/>
<proteinExistence type="predicted"/>
<dbReference type="Proteomes" id="UP000316614">
    <property type="component" value="Chromosome"/>
</dbReference>
<dbReference type="KEGG" id="echi:FKX85_03825"/>
<dbReference type="RefSeq" id="WP_141613474.1">
    <property type="nucleotide sequence ID" value="NZ_CP041253.1"/>
</dbReference>
<evidence type="ECO:0000313" key="2">
    <source>
        <dbReference type="Proteomes" id="UP000316614"/>
    </source>
</evidence>
<accession>A0A514CEY0</accession>
<name>A0A514CEY0_9BACT</name>
<evidence type="ECO:0000313" key="1">
    <source>
        <dbReference type="EMBL" id="QDH78214.1"/>
    </source>
</evidence>
<dbReference type="EMBL" id="CP041253">
    <property type="protein sequence ID" value="QDH78214.1"/>
    <property type="molecule type" value="Genomic_DNA"/>
</dbReference>
<gene>
    <name evidence="1" type="ORF">FKX85_03825</name>
</gene>
<sequence>MEASTAAACKLCGNNGGNKVHEVREMMFGTRDKFSYLECGKCHSIQNFTIPDNLAAITQVTIIH</sequence>
<protein>
    <submittedName>
        <fullName evidence="1">Uncharacterized protein</fullName>
    </submittedName>
</protein>
<reference evidence="1 2" key="1">
    <citation type="submission" date="2019-06" db="EMBL/GenBank/DDBJ databases">
        <title>Echinicola alkalisoli sp. nov. isolated from saline soil.</title>
        <authorList>
            <person name="Sun J.-Q."/>
            <person name="Xu L."/>
        </authorList>
    </citation>
    <scope>NUCLEOTIDE SEQUENCE [LARGE SCALE GENOMIC DNA]</scope>
    <source>
        <strain evidence="1 2">LN3S3</strain>
    </source>
</reference>
<keyword evidence="2" id="KW-1185">Reference proteome</keyword>